<dbReference type="EMBL" id="BMAU01021300">
    <property type="protein sequence ID" value="GFY10704.1"/>
    <property type="molecule type" value="Genomic_DNA"/>
</dbReference>
<protein>
    <submittedName>
        <fullName evidence="2">Uncharacterized protein</fullName>
    </submittedName>
</protein>
<organism evidence="2 3">
    <name type="scientific">Trichonephila clavipes</name>
    <name type="common">Golden silk orbweaver</name>
    <name type="synonym">Nephila clavipes</name>
    <dbReference type="NCBI Taxonomy" id="2585209"/>
    <lineage>
        <taxon>Eukaryota</taxon>
        <taxon>Metazoa</taxon>
        <taxon>Ecdysozoa</taxon>
        <taxon>Arthropoda</taxon>
        <taxon>Chelicerata</taxon>
        <taxon>Arachnida</taxon>
        <taxon>Araneae</taxon>
        <taxon>Araneomorphae</taxon>
        <taxon>Entelegynae</taxon>
        <taxon>Araneoidea</taxon>
        <taxon>Nephilidae</taxon>
        <taxon>Trichonephila</taxon>
    </lineage>
</organism>
<reference evidence="2" key="1">
    <citation type="submission" date="2020-08" db="EMBL/GenBank/DDBJ databases">
        <title>Multicomponent nature underlies the extraordinary mechanical properties of spider dragline silk.</title>
        <authorList>
            <person name="Kono N."/>
            <person name="Nakamura H."/>
            <person name="Mori M."/>
            <person name="Yoshida Y."/>
            <person name="Ohtoshi R."/>
            <person name="Malay A.D."/>
            <person name="Moran D.A.P."/>
            <person name="Tomita M."/>
            <person name="Numata K."/>
            <person name="Arakawa K."/>
        </authorList>
    </citation>
    <scope>NUCLEOTIDE SEQUENCE</scope>
</reference>
<feature type="compositionally biased region" description="Basic and acidic residues" evidence="1">
    <location>
        <begin position="54"/>
        <end position="68"/>
    </location>
</feature>
<accession>A0A8X6VKK8</accession>
<feature type="compositionally biased region" description="Polar residues" evidence="1">
    <location>
        <begin position="16"/>
        <end position="25"/>
    </location>
</feature>
<evidence type="ECO:0000313" key="3">
    <source>
        <dbReference type="Proteomes" id="UP000887159"/>
    </source>
</evidence>
<keyword evidence="3" id="KW-1185">Reference proteome</keyword>
<sequence>MPARRKGSDLGRQRTRSTAMRNRTAQRTDEEIQQDNEDVRVNMVQLRESQSQEARAEQNQRRRLEQRKARPFVVDTRRANDQQRQQVH</sequence>
<gene>
    <name evidence="2" type="ORF">TNCV_2195251</name>
</gene>
<comment type="caution">
    <text evidence="2">The sequence shown here is derived from an EMBL/GenBank/DDBJ whole genome shotgun (WGS) entry which is preliminary data.</text>
</comment>
<evidence type="ECO:0000313" key="2">
    <source>
        <dbReference type="EMBL" id="GFY10704.1"/>
    </source>
</evidence>
<dbReference type="AlphaFoldDB" id="A0A8X6VKK8"/>
<evidence type="ECO:0000256" key="1">
    <source>
        <dbReference type="SAM" id="MobiDB-lite"/>
    </source>
</evidence>
<feature type="compositionally biased region" description="Basic and acidic residues" evidence="1">
    <location>
        <begin position="1"/>
        <end position="12"/>
    </location>
</feature>
<feature type="region of interest" description="Disordered" evidence="1">
    <location>
        <begin position="1"/>
        <end position="88"/>
    </location>
</feature>
<proteinExistence type="predicted"/>
<name>A0A8X6VKK8_TRICX</name>
<dbReference type="Proteomes" id="UP000887159">
    <property type="component" value="Unassembled WGS sequence"/>
</dbReference>